<dbReference type="AlphaFoldDB" id="A0A1J5IU67"/>
<dbReference type="FunFam" id="3.30.1490.20:FF:000025">
    <property type="entry name" value="Alpha-aminoadipate--LysW ligase LysX protein"/>
    <property type="match status" value="1"/>
</dbReference>
<evidence type="ECO:0000256" key="10">
    <source>
        <dbReference type="PROSITE-ProRule" id="PRU00409"/>
    </source>
</evidence>
<dbReference type="InterPro" id="IPR011870">
    <property type="entry name" value="LysX_arch"/>
</dbReference>
<keyword evidence="5" id="KW-0479">Metal-binding</keyword>
<dbReference type="GO" id="GO:0009085">
    <property type="term" value="P:lysine biosynthetic process"/>
    <property type="evidence" value="ECO:0007669"/>
    <property type="project" value="InterPro"/>
</dbReference>
<organism evidence="12 13">
    <name type="scientific">Candidatus Wirthbacteria bacterium CG2_30_54_11</name>
    <dbReference type="NCBI Taxonomy" id="1817892"/>
    <lineage>
        <taxon>Bacteria</taxon>
        <taxon>Candidatus Wirthbacteria</taxon>
    </lineage>
</organism>
<dbReference type="NCBIfam" id="TIGR00768">
    <property type="entry name" value="rimK_fam"/>
    <property type="match status" value="1"/>
</dbReference>
<dbReference type="InterPro" id="IPR054562">
    <property type="entry name" value="LysX/ArgX_preATP_grasp"/>
</dbReference>
<evidence type="ECO:0000313" key="13">
    <source>
        <dbReference type="Proteomes" id="UP000183245"/>
    </source>
</evidence>
<gene>
    <name evidence="12" type="ORF">AUK40_04665</name>
</gene>
<dbReference type="NCBIfam" id="TIGR02144">
    <property type="entry name" value="LysX_arch"/>
    <property type="match status" value="1"/>
</dbReference>
<evidence type="ECO:0000256" key="9">
    <source>
        <dbReference type="ARBA" id="ARBA00029440"/>
    </source>
</evidence>
<keyword evidence="7 10" id="KW-0067">ATP-binding</keyword>
<evidence type="ECO:0000256" key="1">
    <source>
        <dbReference type="ARBA" id="ARBA00001946"/>
    </source>
</evidence>
<proteinExistence type="inferred from homology"/>
<name>A0A1J5IU67_9BACT</name>
<comment type="caution">
    <text evidence="12">The sequence shown here is derived from an EMBL/GenBank/DDBJ whole genome shotgun (WGS) entry which is preliminary data.</text>
</comment>
<keyword evidence="4" id="KW-0028">Amino-acid biosynthesis</keyword>
<dbReference type="InterPro" id="IPR013651">
    <property type="entry name" value="ATP-grasp_RimK-type"/>
</dbReference>
<dbReference type="Gene3D" id="3.30.1490.20">
    <property type="entry name" value="ATP-grasp fold, A domain"/>
    <property type="match status" value="1"/>
</dbReference>
<sequence>MKLGILHSRVRKEEKMIFQAAEAMGVEVVSINDEKLILDARENRLPAIDLALDRCLAHLRAEITLRMIENLGVRTVNTYQAAVNCDNKIMTDILMARAGIPAPRTLVAYTVESALQAIEEIGYPVVMKPFMGSWGRLLAKVNDREAAEALLEHKETLGSMHHSVFYMQEYIRKPERDIRAFVIKDRVIAAMYRNSEHWITNTAKGGFPLKCEITPEIESLAVRAAQCVGVEIAGVDILESPDGLKVIEINVGAEFHGLNEVADVNIAREIIAYCLSLK</sequence>
<dbReference type="EMBL" id="MNZT01000080">
    <property type="protein sequence ID" value="OIP96711.1"/>
    <property type="molecule type" value="Genomic_DNA"/>
</dbReference>
<dbReference type="Pfam" id="PF08443">
    <property type="entry name" value="RimK"/>
    <property type="match status" value="1"/>
</dbReference>
<comment type="cofactor">
    <cofactor evidence="1">
        <name>Mg(2+)</name>
        <dbReference type="ChEBI" id="CHEBI:18420"/>
    </cofactor>
</comment>
<dbReference type="Pfam" id="PF22626">
    <property type="entry name" value="LysX_preATP_grasp"/>
    <property type="match status" value="1"/>
</dbReference>
<dbReference type="InterPro" id="IPR004666">
    <property type="entry name" value="Rp_bS6_RimK/Lys_biosynth_LsyX"/>
</dbReference>
<dbReference type="InterPro" id="IPR011761">
    <property type="entry name" value="ATP-grasp"/>
</dbReference>
<dbReference type="PANTHER" id="PTHR21621">
    <property type="entry name" value="RIBOSOMAL PROTEIN S6 MODIFICATION PROTEIN"/>
    <property type="match status" value="1"/>
</dbReference>
<reference evidence="12 13" key="1">
    <citation type="journal article" date="2016" name="Environ. Microbiol.">
        <title>Genomic resolution of a cold subsurface aquifer community provides metabolic insights for novel microbes adapted to high CO concentrations.</title>
        <authorList>
            <person name="Probst A.J."/>
            <person name="Castelle C.J."/>
            <person name="Singh A."/>
            <person name="Brown C.T."/>
            <person name="Anantharaman K."/>
            <person name="Sharon I."/>
            <person name="Hug L.A."/>
            <person name="Burstein D."/>
            <person name="Emerson J.B."/>
            <person name="Thomas B.C."/>
            <person name="Banfield J.F."/>
        </authorList>
    </citation>
    <scope>NUCLEOTIDE SEQUENCE [LARGE SCALE GENOMIC DNA]</scope>
    <source>
        <strain evidence="12">CG2_30_54_11</strain>
    </source>
</reference>
<dbReference type="FunFam" id="3.30.470.20:FF:000058">
    <property type="entry name" value="Alpha-aminoadipate--LysW ligase LysX protein"/>
    <property type="match status" value="1"/>
</dbReference>
<dbReference type="STRING" id="1817892.AUK40_04665"/>
<dbReference type="GO" id="GO:0005524">
    <property type="term" value="F:ATP binding"/>
    <property type="evidence" value="ECO:0007669"/>
    <property type="project" value="UniProtKB-UniRule"/>
</dbReference>
<dbReference type="Proteomes" id="UP000183245">
    <property type="component" value="Unassembled WGS sequence"/>
</dbReference>
<protein>
    <submittedName>
        <fullName evidence="12">Lysine biosynthesis enzyme LysX</fullName>
    </submittedName>
</protein>
<dbReference type="InterPro" id="IPR013815">
    <property type="entry name" value="ATP_grasp_subdomain_1"/>
</dbReference>
<dbReference type="PROSITE" id="PS50975">
    <property type="entry name" value="ATP_GRASP"/>
    <property type="match status" value="1"/>
</dbReference>
<keyword evidence="6 10" id="KW-0547">Nucleotide-binding</keyword>
<evidence type="ECO:0000256" key="4">
    <source>
        <dbReference type="ARBA" id="ARBA00022605"/>
    </source>
</evidence>
<dbReference type="GO" id="GO:0009432">
    <property type="term" value="P:SOS response"/>
    <property type="evidence" value="ECO:0007669"/>
    <property type="project" value="TreeGrafter"/>
</dbReference>
<dbReference type="GO" id="GO:0018169">
    <property type="term" value="F:ribosomal S6-glutamic acid ligase activity"/>
    <property type="evidence" value="ECO:0007669"/>
    <property type="project" value="TreeGrafter"/>
</dbReference>
<dbReference type="SUPFAM" id="SSF56059">
    <property type="entry name" value="Glutathione synthetase ATP-binding domain-like"/>
    <property type="match status" value="1"/>
</dbReference>
<dbReference type="Gene3D" id="3.30.470.20">
    <property type="entry name" value="ATP-grasp fold, B domain"/>
    <property type="match status" value="1"/>
</dbReference>
<accession>A0A1J5IU67</accession>
<feature type="domain" description="ATP-grasp" evidence="11">
    <location>
        <begin position="92"/>
        <end position="275"/>
    </location>
</feature>
<dbReference type="PANTHER" id="PTHR21621:SF0">
    <property type="entry name" value="BETA-CITRYLGLUTAMATE SYNTHASE B-RELATED"/>
    <property type="match status" value="1"/>
</dbReference>
<keyword evidence="8" id="KW-0460">Magnesium</keyword>
<evidence type="ECO:0000256" key="3">
    <source>
        <dbReference type="ARBA" id="ARBA00022598"/>
    </source>
</evidence>
<dbReference type="SUPFAM" id="SSF52440">
    <property type="entry name" value="PreATP-grasp domain"/>
    <property type="match status" value="1"/>
</dbReference>
<evidence type="ECO:0000256" key="2">
    <source>
        <dbReference type="ARBA" id="ARBA00006239"/>
    </source>
</evidence>
<dbReference type="GO" id="GO:0046872">
    <property type="term" value="F:metal ion binding"/>
    <property type="evidence" value="ECO:0007669"/>
    <property type="project" value="UniProtKB-KW"/>
</dbReference>
<comment type="similarity">
    <text evidence="2">Belongs to the RimK family. LysX subfamily.</text>
</comment>
<keyword evidence="3" id="KW-0436">Ligase</keyword>
<dbReference type="Gene3D" id="3.40.50.20">
    <property type="match status" value="1"/>
</dbReference>
<dbReference type="InterPro" id="IPR016185">
    <property type="entry name" value="PreATP-grasp_dom_sf"/>
</dbReference>
<evidence type="ECO:0000256" key="5">
    <source>
        <dbReference type="ARBA" id="ARBA00022723"/>
    </source>
</evidence>
<evidence type="ECO:0000259" key="11">
    <source>
        <dbReference type="PROSITE" id="PS50975"/>
    </source>
</evidence>
<evidence type="ECO:0000256" key="7">
    <source>
        <dbReference type="ARBA" id="ARBA00022840"/>
    </source>
</evidence>
<evidence type="ECO:0000256" key="6">
    <source>
        <dbReference type="ARBA" id="ARBA00022741"/>
    </source>
</evidence>
<evidence type="ECO:0000256" key="8">
    <source>
        <dbReference type="ARBA" id="ARBA00022842"/>
    </source>
</evidence>
<comment type="pathway">
    <text evidence="9">Amino-acid biosynthesis.</text>
</comment>
<evidence type="ECO:0000313" key="12">
    <source>
        <dbReference type="EMBL" id="OIP96711.1"/>
    </source>
</evidence>
<dbReference type="GO" id="GO:0005737">
    <property type="term" value="C:cytoplasm"/>
    <property type="evidence" value="ECO:0007669"/>
    <property type="project" value="TreeGrafter"/>
</dbReference>